<sequence>MTIPDISCVIPTYNDRTNLTRAVESVLAQHDVRVEVILVDDYSNAETREFITQLTARDNRIRNLFLPRNGGQSLARNIGAMLAQGRFLTFLDQDDEHAAGWYRDAVDHLLTNPDVGALSGHAAIVDIPQRFGIDESDIRVRGLSLVFINNIVFRRSIFLASGGFPTSATWRNATAGEDGVYRLALFRHWQFVRCERLALIHRAKEGGATVYFLDRNEVRDGQVVAKEYHEIEINGELAAAQEAFFAQAAEIAEEIQRCIKQQPEL</sequence>
<dbReference type="STRING" id="420953.SAMN05192543_11430"/>
<evidence type="ECO:0000259" key="1">
    <source>
        <dbReference type="Pfam" id="PF00535"/>
    </source>
</evidence>
<dbReference type="SUPFAM" id="SSF53448">
    <property type="entry name" value="Nucleotide-diphospho-sugar transferases"/>
    <property type="match status" value="1"/>
</dbReference>
<protein>
    <submittedName>
        <fullName evidence="2">Glycosyl transferase family 2</fullName>
    </submittedName>
</protein>
<evidence type="ECO:0000313" key="2">
    <source>
        <dbReference type="EMBL" id="SFJ96162.1"/>
    </source>
</evidence>
<dbReference type="PANTHER" id="PTHR43685:SF2">
    <property type="entry name" value="GLYCOSYLTRANSFERASE 2-LIKE DOMAIN-CONTAINING PROTEIN"/>
    <property type="match status" value="1"/>
</dbReference>
<dbReference type="Proteomes" id="UP000199548">
    <property type="component" value="Unassembled WGS sequence"/>
</dbReference>
<keyword evidence="2" id="KW-0808">Transferase</keyword>
<keyword evidence="3" id="KW-1185">Reference proteome</keyword>
<dbReference type="InterPro" id="IPR050834">
    <property type="entry name" value="Glycosyltransf_2"/>
</dbReference>
<organism evidence="2 3">
    <name type="scientific">Paraburkholderia megapolitana</name>
    <dbReference type="NCBI Taxonomy" id="420953"/>
    <lineage>
        <taxon>Bacteria</taxon>
        <taxon>Pseudomonadati</taxon>
        <taxon>Pseudomonadota</taxon>
        <taxon>Betaproteobacteria</taxon>
        <taxon>Burkholderiales</taxon>
        <taxon>Burkholderiaceae</taxon>
        <taxon>Paraburkholderia</taxon>
    </lineage>
</organism>
<dbReference type="GO" id="GO:0016740">
    <property type="term" value="F:transferase activity"/>
    <property type="evidence" value="ECO:0007669"/>
    <property type="project" value="UniProtKB-KW"/>
</dbReference>
<feature type="domain" description="Glycosyltransferase 2-like" evidence="1">
    <location>
        <begin position="7"/>
        <end position="120"/>
    </location>
</feature>
<dbReference type="AlphaFoldDB" id="A0A1I3VLY0"/>
<reference evidence="2 3" key="1">
    <citation type="submission" date="2016-10" db="EMBL/GenBank/DDBJ databases">
        <authorList>
            <person name="de Groot N.N."/>
        </authorList>
    </citation>
    <scope>NUCLEOTIDE SEQUENCE [LARGE SCALE GENOMIC DNA]</scope>
    <source>
        <strain evidence="2 3">LMG 23650</strain>
    </source>
</reference>
<gene>
    <name evidence="2" type="ORF">SAMN05192543_11430</name>
</gene>
<dbReference type="Gene3D" id="3.90.550.10">
    <property type="entry name" value="Spore Coat Polysaccharide Biosynthesis Protein SpsA, Chain A"/>
    <property type="match status" value="1"/>
</dbReference>
<dbReference type="EMBL" id="FOQU01000014">
    <property type="protein sequence ID" value="SFJ96162.1"/>
    <property type="molecule type" value="Genomic_DNA"/>
</dbReference>
<proteinExistence type="predicted"/>
<name>A0A1I3VLY0_9BURK</name>
<evidence type="ECO:0000313" key="3">
    <source>
        <dbReference type="Proteomes" id="UP000199548"/>
    </source>
</evidence>
<dbReference type="OrthoDB" id="9802649at2"/>
<dbReference type="CDD" id="cd00761">
    <property type="entry name" value="Glyco_tranf_GTA_type"/>
    <property type="match status" value="1"/>
</dbReference>
<accession>A0A1I3VLY0</accession>
<dbReference type="RefSeq" id="WP_091019998.1">
    <property type="nucleotide sequence ID" value="NZ_CP041745.1"/>
</dbReference>
<dbReference type="InterPro" id="IPR001173">
    <property type="entry name" value="Glyco_trans_2-like"/>
</dbReference>
<dbReference type="PANTHER" id="PTHR43685">
    <property type="entry name" value="GLYCOSYLTRANSFERASE"/>
    <property type="match status" value="1"/>
</dbReference>
<dbReference type="Pfam" id="PF00535">
    <property type="entry name" value="Glycos_transf_2"/>
    <property type="match status" value="1"/>
</dbReference>
<dbReference type="InterPro" id="IPR029044">
    <property type="entry name" value="Nucleotide-diphossugar_trans"/>
</dbReference>